<dbReference type="Proteomes" id="UP000828390">
    <property type="component" value="Unassembled WGS sequence"/>
</dbReference>
<name>A0A9D4CT24_DREPO</name>
<accession>A0A9D4CT24</accession>
<sequence length="53" mass="6085">MCLGDCLVMSILERPMAPWLVSTDILVFRCLYFKDGQNKAFSQHQMDLGYVSI</sequence>
<evidence type="ECO:0000313" key="1">
    <source>
        <dbReference type="EMBL" id="KAH3729803.1"/>
    </source>
</evidence>
<keyword evidence="2" id="KW-1185">Reference proteome</keyword>
<organism evidence="1 2">
    <name type="scientific">Dreissena polymorpha</name>
    <name type="common">Zebra mussel</name>
    <name type="synonym">Mytilus polymorpha</name>
    <dbReference type="NCBI Taxonomy" id="45954"/>
    <lineage>
        <taxon>Eukaryota</taxon>
        <taxon>Metazoa</taxon>
        <taxon>Spiralia</taxon>
        <taxon>Lophotrochozoa</taxon>
        <taxon>Mollusca</taxon>
        <taxon>Bivalvia</taxon>
        <taxon>Autobranchia</taxon>
        <taxon>Heteroconchia</taxon>
        <taxon>Euheterodonta</taxon>
        <taxon>Imparidentia</taxon>
        <taxon>Neoheterodontei</taxon>
        <taxon>Myida</taxon>
        <taxon>Dreissenoidea</taxon>
        <taxon>Dreissenidae</taxon>
        <taxon>Dreissena</taxon>
    </lineage>
</organism>
<reference evidence="1" key="1">
    <citation type="journal article" date="2019" name="bioRxiv">
        <title>The Genome of the Zebra Mussel, Dreissena polymorpha: A Resource for Invasive Species Research.</title>
        <authorList>
            <person name="McCartney M.A."/>
            <person name="Auch B."/>
            <person name="Kono T."/>
            <person name="Mallez S."/>
            <person name="Zhang Y."/>
            <person name="Obille A."/>
            <person name="Becker A."/>
            <person name="Abrahante J.E."/>
            <person name="Garbe J."/>
            <person name="Badalamenti J.P."/>
            <person name="Herman A."/>
            <person name="Mangelson H."/>
            <person name="Liachko I."/>
            <person name="Sullivan S."/>
            <person name="Sone E.D."/>
            <person name="Koren S."/>
            <person name="Silverstein K.A.T."/>
            <person name="Beckman K.B."/>
            <person name="Gohl D.M."/>
        </authorList>
    </citation>
    <scope>NUCLEOTIDE SEQUENCE</scope>
    <source>
        <strain evidence="1">Duluth1</strain>
        <tissue evidence="1">Whole animal</tissue>
    </source>
</reference>
<protein>
    <submittedName>
        <fullName evidence="1">Uncharacterized protein</fullName>
    </submittedName>
</protein>
<evidence type="ECO:0000313" key="2">
    <source>
        <dbReference type="Proteomes" id="UP000828390"/>
    </source>
</evidence>
<dbReference type="AlphaFoldDB" id="A0A9D4CT24"/>
<proteinExistence type="predicted"/>
<gene>
    <name evidence="1" type="ORF">DPMN_055781</name>
</gene>
<reference evidence="1" key="2">
    <citation type="submission" date="2020-11" db="EMBL/GenBank/DDBJ databases">
        <authorList>
            <person name="McCartney M.A."/>
            <person name="Auch B."/>
            <person name="Kono T."/>
            <person name="Mallez S."/>
            <person name="Becker A."/>
            <person name="Gohl D.M."/>
            <person name="Silverstein K.A.T."/>
            <person name="Koren S."/>
            <person name="Bechman K.B."/>
            <person name="Herman A."/>
            <person name="Abrahante J.E."/>
            <person name="Garbe J."/>
        </authorList>
    </citation>
    <scope>NUCLEOTIDE SEQUENCE</scope>
    <source>
        <strain evidence="1">Duluth1</strain>
        <tissue evidence="1">Whole animal</tissue>
    </source>
</reference>
<dbReference type="EMBL" id="JAIWYP010000012">
    <property type="protein sequence ID" value="KAH3729803.1"/>
    <property type="molecule type" value="Genomic_DNA"/>
</dbReference>
<comment type="caution">
    <text evidence="1">The sequence shown here is derived from an EMBL/GenBank/DDBJ whole genome shotgun (WGS) entry which is preliminary data.</text>
</comment>